<reference evidence="2 3" key="1">
    <citation type="journal article" date="2015" name="PLoS Pathog.">
        <title>Leptomonas seymouri: Adaptations to the Dixenous Life Cycle Analyzed by Genome Sequencing, Transcriptome Profiling and Co-infection with Leishmania donovani.</title>
        <authorList>
            <person name="Kraeva N."/>
            <person name="Butenko A."/>
            <person name="Hlavacova J."/>
            <person name="Kostygov A."/>
            <person name="Myskova J."/>
            <person name="Grybchuk D."/>
            <person name="Lestinova T."/>
            <person name="Votypka J."/>
            <person name="Volf P."/>
            <person name="Opperdoes F."/>
            <person name="Flegontov P."/>
            <person name="Lukes J."/>
            <person name="Yurchenko V."/>
        </authorList>
    </citation>
    <scope>NUCLEOTIDE SEQUENCE [LARGE SCALE GENOMIC DNA]</scope>
    <source>
        <strain evidence="2 3">ATCC 30220</strain>
    </source>
</reference>
<evidence type="ECO:0000313" key="3">
    <source>
        <dbReference type="Proteomes" id="UP000038009"/>
    </source>
</evidence>
<gene>
    <name evidence="2" type="ORF">ABL78_7328</name>
</gene>
<feature type="region of interest" description="Disordered" evidence="1">
    <location>
        <begin position="526"/>
        <end position="605"/>
    </location>
</feature>
<dbReference type="EMBL" id="LJSK01000345">
    <property type="protein sequence ID" value="KPI83639.1"/>
    <property type="molecule type" value="Genomic_DNA"/>
</dbReference>
<protein>
    <submittedName>
        <fullName evidence="2">Uncharacterized protein</fullName>
    </submittedName>
</protein>
<dbReference type="VEuPathDB" id="TriTrypDB:Lsey_0345_0080"/>
<evidence type="ECO:0000256" key="1">
    <source>
        <dbReference type="SAM" id="MobiDB-lite"/>
    </source>
</evidence>
<dbReference type="SUPFAM" id="SSF50494">
    <property type="entry name" value="Trypsin-like serine proteases"/>
    <property type="match status" value="1"/>
</dbReference>
<dbReference type="InterPro" id="IPR009003">
    <property type="entry name" value="Peptidase_S1_PA"/>
</dbReference>
<name>A0A0N0P326_LEPSE</name>
<dbReference type="AlphaFoldDB" id="A0A0N0P326"/>
<comment type="caution">
    <text evidence="2">The sequence shown here is derived from an EMBL/GenBank/DDBJ whole genome shotgun (WGS) entry which is preliminary data.</text>
</comment>
<sequence length="605" mass="69172">MLRVCCVGHSRFQPYAMAVQTRFKWRHKETDRWRRLMDASCFQVDWLGQTRGPNFSQYSGHWTHILSCAHVITPWDYPNFYPPKGPTRFVSHITLADTMTQVRLVSLQGDAVYKHFTSNQHVYVHSNPRLDLCVIHAEQNLKRSGEMKMMWMQNEGYIVRPRLEINEKLQVGDHVWVYGVTAHESLFDEEKGPEPLMVPTGVRARVHAITREHFFIDTTSLEEDADRGRIQMGMCGSVVMRNGKCVGMLTATVHEESDCKELAGTAMCTYSTDIFEFLLEVERQMKNPIPRQNQAETTFEAKRRSEGKDLNEHRDWELDETRNARHIPVPVSLWHMEEKWITEEDYMTSAVFGRSGAFNQETQESALGYDMNSSKTHGDRPGDVGAFATVSSTGKPVMQGERKDYSPTGVYADPEEFKNKDVWDYNISSEMRSLFNETVDSKDAESLNMMRKSLENIRAQRAMEKMKESAINRTNPDDDSMKGYGHYGGNADAGAKNFDPEYASAASSGPSTHSYEDQAYQDHYASKQAEDMQSTQRPGARAPNPASARRPSTQAPPSPSESPIERKKRERREAEAKYQEDLRRRHGQRAVPFGDVDLGGVWERH</sequence>
<accession>A0A0N0P326</accession>
<dbReference type="OrthoDB" id="269605at2759"/>
<dbReference type="Proteomes" id="UP000038009">
    <property type="component" value="Unassembled WGS sequence"/>
</dbReference>
<evidence type="ECO:0000313" key="2">
    <source>
        <dbReference type="EMBL" id="KPI83639.1"/>
    </source>
</evidence>
<proteinExistence type="predicted"/>
<feature type="compositionally biased region" description="Basic and acidic residues" evidence="1">
    <location>
        <begin position="563"/>
        <end position="583"/>
    </location>
</feature>
<dbReference type="OMA" id="VHEESDC"/>
<feature type="region of interest" description="Disordered" evidence="1">
    <location>
        <begin position="463"/>
        <end position="487"/>
    </location>
</feature>
<feature type="compositionally biased region" description="Basic and acidic residues" evidence="1">
    <location>
        <begin position="463"/>
        <end position="481"/>
    </location>
</feature>
<organism evidence="2 3">
    <name type="scientific">Leptomonas seymouri</name>
    <dbReference type="NCBI Taxonomy" id="5684"/>
    <lineage>
        <taxon>Eukaryota</taxon>
        <taxon>Discoba</taxon>
        <taxon>Euglenozoa</taxon>
        <taxon>Kinetoplastea</taxon>
        <taxon>Metakinetoplastina</taxon>
        <taxon>Trypanosomatida</taxon>
        <taxon>Trypanosomatidae</taxon>
        <taxon>Leishmaniinae</taxon>
        <taxon>Leptomonas</taxon>
    </lineage>
</organism>
<feature type="compositionally biased region" description="Low complexity" evidence="1">
    <location>
        <begin position="537"/>
        <end position="551"/>
    </location>
</feature>
<keyword evidence="3" id="KW-1185">Reference proteome</keyword>